<dbReference type="InterPro" id="IPR000639">
    <property type="entry name" value="Epox_hydrolase-like"/>
</dbReference>
<evidence type="ECO:0000259" key="2">
    <source>
        <dbReference type="Pfam" id="PF00561"/>
    </source>
</evidence>
<dbReference type="GO" id="GO:0004301">
    <property type="term" value="F:epoxide hydrolase activity"/>
    <property type="evidence" value="ECO:0007669"/>
    <property type="project" value="TreeGrafter"/>
</dbReference>
<name>A0A2W1JPB3_9CYAN</name>
<dbReference type="Proteomes" id="UP000248857">
    <property type="component" value="Unassembled WGS sequence"/>
</dbReference>
<dbReference type="PRINTS" id="PR00412">
    <property type="entry name" value="EPOXHYDRLASE"/>
</dbReference>
<dbReference type="GO" id="GO:0018786">
    <property type="term" value="F:haloalkane dehalogenase activity"/>
    <property type="evidence" value="ECO:0007669"/>
    <property type="project" value="UniProtKB-EC"/>
</dbReference>
<gene>
    <name evidence="3" type="primary">dhaA_1</name>
    <name evidence="3" type="ORF">C1752_00013</name>
</gene>
<evidence type="ECO:0000313" key="3">
    <source>
        <dbReference type="EMBL" id="PZD75153.1"/>
    </source>
</evidence>
<protein>
    <submittedName>
        <fullName evidence="3">Haloalkane dehalogenase</fullName>
        <ecNumber evidence="3">3.8.1.5</ecNumber>
    </submittedName>
</protein>
<keyword evidence="4" id="KW-1185">Reference proteome</keyword>
<sequence length="342" mass="37840">MIKKVSIWPIAISVLTLTAVQEAGFSAPDPLSPATQTEQVSMKQIISAEFPFEKKFVEVNGSKMAYVDEGEGPVVLFLHGNPTSSYLWRNIIPYVSDNHRAIAIDLIGMGDSDKPDIDYTFSDHTAYLDGFIKALNLTDITLVVHDWGSALGMRYARLNEDNVSGLVFMEAVIPPAFPAPNYEALGPQLGEIFRNLRTPGVGEQLVLDNNFFVETILPKLGVMRTLTPQEMAAYRAPYLTRASRKPTLQWPREIPIGGEPSATTAEVAANGKWLMSTDLPKLFFYAEPGAILPVQAVEFLKTNVKNMETVSIGPGLHFIQEDNPQVIGEEIFAWLDRSQRAK</sequence>
<evidence type="ECO:0000256" key="1">
    <source>
        <dbReference type="ARBA" id="ARBA00022801"/>
    </source>
</evidence>
<keyword evidence="1 3" id="KW-0378">Hydrolase</keyword>
<dbReference type="SUPFAM" id="SSF53474">
    <property type="entry name" value="alpha/beta-Hydrolases"/>
    <property type="match status" value="1"/>
</dbReference>
<reference evidence="3 4" key="1">
    <citation type="journal article" date="2018" name="Sci. Rep.">
        <title>A novel species of the marine cyanobacterium Acaryochloris with a unique pigment content and lifestyle.</title>
        <authorList>
            <person name="Partensky F."/>
            <person name="Six C."/>
            <person name="Ratin M."/>
            <person name="Garczarek L."/>
            <person name="Vaulot D."/>
            <person name="Probert I."/>
            <person name="Calteau A."/>
            <person name="Gourvil P."/>
            <person name="Marie D."/>
            <person name="Grebert T."/>
            <person name="Bouchier C."/>
            <person name="Le Panse S."/>
            <person name="Gachenot M."/>
            <person name="Rodriguez F."/>
            <person name="Garrido J.L."/>
        </authorList>
    </citation>
    <scope>NUCLEOTIDE SEQUENCE [LARGE SCALE GENOMIC DNA]</scope>
    <source>
        <strain evidence="3 4">RCC1774</strain>
    </source>
</reference>
<dbReference type="NCBIfam" id="NF002938">
    <property type="entry name" value="PRK03592.1"/>
    <property type="match status" value="1"/>
</dbReference>
<dbReference type="PANTHER" id="PTHR42977:SF3">
    <property type="entry name" value="AB HYDROLASE-1 DOMAIN-CONTAINING PROTEIN"/>
    <property type="match status" value="1"/>
</dbReference>
<accession>A0A2W1JPB3</accession>
<dbReference type="PANTHER" id="PTHR42977">
    <property type="entry name" value="HYDROLASE-RELATED"/>
    <property type="match status" value="1"/>
</dbReference>
<dbReference type="Gene3D" id="3.40.50.1820">
    <property type="entry name" value="alpha/beta hydrolase"/>
    <property type="match status" value="1"/>
</dbReference>
<dbReference type="InterPro" id="IPR051340">
    <property type="entry name" value="Haloalkane_dehalogenase"/>
</dbReference>
<dbReference type="RefSeq" id="WP_199464232.1">
    <property type="nucleotide sequence ID" value="NZ_CAWNWM010000001.1"/>
</dbReference>
<dbReference type="InterPro" id="IPR000073">
    <property type="entry name" value="AB_hydrolase_1"/>
</dbReference>
<dbReference type="EMBL" id="PQWO01000001">
    <property type="protein sequence ID" value="PZD75153.1"/>
    <property type="molecule type" value="Genomic_DNA"/>
</dbReference>
<evidence type="ECO:0000313" key="4">
    <source>
        <dbReference type="Proteomes" id="UP000248857"/>
    </source>
</evidence>
<organism evidence="3 4">
    <name type="scientific">Acaryochloris thomasi RCC1774</name>
    <dbReference type="NCBI Taxonomy" id="1764569"/>
    <lineage>
        <taxon>Bacteria</taxon>
        <taxon>Bacillati</taxon>
        <taxon>Cyanobacteriota</taxon>
        <taxon>Cyanophyceae</taxon>
        <taxon>Acaryochloridales</taxon>
        <taxon>Acaryochloridaceae</taxon>
        <taxon>Acaryochloris</taxon>
        <taxon>Acaryochloris thomasi</taxon>
    </lineage>
</organism>
<comment type="caution">
    <text evidence="3">The sequence shown here is derived from an EMBL/GenBank/DDBJ whole genome shotgun (WGS) entry which is preliminary data.</text>
</comment>
<dbReference type="EC" id="3.8.1.5" evidence="3"/>
<proteinExistence type="predicted"/>
<dbReference type="InterPro" id="IPR029058">
    <property type="entry name" value="AB_hydrolase_fold"/>
</dbReference>
<dbReference type="AlphaFoldDB" id="A0A2W1JPB3"/>
<dbReference type="Pfam" id="PF00561">
    <property type="entry name" value="Abhydrolase_1"/>
    <property type="match status" value="1"/>
</dbReference>
<feature type="domain" description="AB hydrolase-1" evidence="2">
    <location>
        <begin position="73"/>
        <end position="324"/>
    </location>
</feature>